<dbReference type="RefSeq" id="WP_188963894.1">
    <property type="nucleotide sequence ID" value="NZ_BMOE01000010.1"/>
</dbReference>
<protein>
    <recommendedName>
        <fullName evidence="3 8">Histidinol-phosphatase</fullName>
        <shortName evidence="8">HolPase</shortName>
        <ecNumber evidence="3 8">3.1.3.15</ecNumber>
    </recommendedName>
</protein>
<dbReference type="InterPro" id="IPR016195">
    <property type="entry name" value="Pol/histidinol_Pase-like"/>
</dbReference>
<evidence type="ECO:0000313" key="11">
    <source>
        <dbReference type="Proteomes" id="UP000635726"/>
    </source>
</evidence>
<dbReference type="EMBL" id="BMOE01000010">
    <property type="protein sequence ID" value="GGJ82330.1"/>
    <property type="molecule type" value="Genomic_DNA"/>
</dbReference>
<keyword evidence="5 8" id="KW-0378">Hydrolase</keyword>
<dbReference type="Pfam" id="PF02811">
    <property type="entry name" value="PHP"/>
    <property type="match status" value="1"/>
</dbReference>
<dbReference type="NCBIfam" id="NF005596">
    <property type="entry name" value="PRK07328.1"/>
    <property type="match status" value="1"/>
</dbReference>
<comment type="pathway">
    <text evidence="1 8">Amino-acid biosynthesis; L-histidine biosynthesis; L-histidine from 5-phospho-alpha-D-ribose 1-diphosphate: step 8/9.</text>
</comment>
<evidence type="ECO:0000256" key="4">
    <source>
        <dbReference type="ARBA" id="ARBA00022605"/>
    </source>
</evidence>
<dbReference type="PANTHER" id="PTHR21039">
    <property type="entry name" value="HISTIDINOL PHOSPHATASE-RELATED"/>
    <property type="match status" value="1"/>
</dbReference>
<dbReference type="GO" id="GO:0000105">
    <property type="term" value="P:L-histidine biosynthetic process"/>
    <property type="evidence" value="ECO:0007669"/>
    <property type="project" value="UniProtKB-UniRule"/>
</dbReference>
<gene>
    <name evidence="10" type="primary">hisK</name>
    <name evidence="10" type="ORF">GCM10008939_27780</name>
</gene>
<evidence type="ECO:0000256" key="2">
    <source>
        <dbReference type="ARBA" id="ARBA00009152"/>
    </source>
</evidence>
<evidence type="ECO:0000256" key="5">
    <source>
        <dbReference type="ARBA" id="ARBA00022801"/>
    </source>
</evidence>
<dbReference type="CDD" id="cd12110">
    <property type="entry name" value="PHP_HisPPase_Hisj_like"/>
    <property type="match status" value="1"/>
</dbReference>
<dbReference type="NCBIfam" id="TIGR01856">
    <property type="entry name" value="hisJ_fam"/>
    <property type="match status" value="1"/>
</dbReference>
<evidence type="ECO:0000256" key="1">
    <source>
        <dbReference type="ARBA" id="ARBA00004970"/>
    </source>
</evidence>
<reference evidence="10" key="2">
    <citation type="submission" date="2020-09" db="EMBL/GenBank/DDBJ databases">
        <authorList>
            <person name="Sun Q."/>
            <person name="Ohkuma M."/>
        </authorList>
    </citation>
    <scope>NUCLEOTIDE SEQUENCE</scope>
    <source>
        <strain evidence="10">JCM 14371</strain>
    </source>
</reference>
<evidence type="ECO:0000313" key="10">
    <source>
        <dbReference type="EMBL" id="GGJ82330.1"/>
    </source>
</evidence>
<accession>A0A917USQ9</accession>
<dbReference type="GO" id="GO:0005737">
    <property type="term" value="C:cytoplasm"/>
    <property type="evidence" value="ECO:0007669"/>
    <property type="project" value="TreeGrafter"/>
</dbReference>
<keyword evidence="11" id="KW-1185">Reference proteome</keyword>
<name>A0A917USQ9_9DEIO</name>
<feature type="domain" description="PHP" evidence="9">
    <location>
        <begin position="20"/>
        <end position="207"/>
    </location>
</feature>
<dbReference type="Proteomes" id="UP000635726">
    <property type="component" value="Unassembled WGS sequence"/>
</dbReference>
<dbReference type="Gene3D" id="3.20.20.140">
    <property type="entry name" value="Metal-dependent hydrolases"/>
    <property type="match status" value="1"/>
</dbReference>
<dbReference type="EC" id="3.1.3.15" evidence="3 8"/>
<comment type="caution">
    <text evidence="10">The sequence shown here is derived from an EMBL/GenBank/DDBJ whole genome shotgun (WGS) entry which is preliminary data.</text>
</comment>
<organism evidence="10 11">
    <name type="scientific">Deinococcus aquiradiocola</name>
    <dbReference type="NCBI Taxonomy" id="393059"/>
    <lineage>
        <taxon>Bacteria</taxon>
        <taxon>Thermotogati</taxon>
        <taxon>Deinococcota</taxon>
        <taxon>Deinococci</taxon>
        <taxon>Deinococcales</taxon>
        <taxon>Deinococcaceae</taxon>
        <taxon>Deinococcus</taxon>
    </lineage>
</organism>
<dbReference type="InterPro" id="IPR010140">
    <property type="entry name" value="Histidinol_P_phosphatase_HisJ"/>
</dbReference>
<evidence type="ECO:0000256" key="6">
    <source>
        <dbReference type="ARBA" id="ARBA00023102"/>
    </source>
</evidence>
<evidence type="ECO:0000256" key="8">
    <source>
        <dbReference type="RuleBase" id="RU366003"/>
    </source>
</evidence>
<dbReference type="GO" id="GO:0004401">
    <property type="term" value="F:histidinol-phosphatase activity"/>
    <property type="evidence" value="ECO:0007669"/>
    <property type="project" value="UniProtKB-UniRule"/>
</dbReference>
<evidence type="ECO:0000256" key="7">
    <source>
        <dbReference type="ARBA" id="ARBA00049158"/>
    </source>
</evidence>
<dbReference type="AlphaFoldDB" id="A0A917USQ9"/>
<comment type="catalytic activity">
    <reaction evidence="7 8">
        <text>L-histidinol phosphate + H2O = L-histidinol + phosphate</text>
        <dbReference type="Rhea" id="RHEA:14465"/>
        <dbReference type="ChEBI" id="CHEBI:15377"/>
        <dbReference type="ChEBI" id="CHEBI:43474"/>
        <dbReference type="ChEBI" id="CHEBI:57699"/>
        <dbReference type="ChEBI" id="CHEBI:57980"/>
        <dbReference type="EC" id="3.1.3.15"/>
    </reaction>
</comment>
<dbReference type="PANTHER" id="PTHR21039:SF0">
    <property type="entry name" value="HISTIDINOL-PHOSPHATASE"/>
    <property type="match status" value="1"/>
</dbReference>
<proteinExistence type="inferred from homology"/>
<reference evidence="10" key="1">
    <citation type="journal article" date="2014" name="Int. J. Syst. Evol. Microbiol.">
        <title>Complete genome sequence of Corynebacterium casei LMG S-19264T (=DSM 44701T), isolated from a smear-ripened cheese.</title>
        <authorList>
            <consortium name="US DOE Joint Genome Institute (JGI-PGF)"/>
            <person name="Walter F."/>
            <person name="Albersmeier A."/>
            <person name="Kalinowski J."/>
            <person name="Ruckert C."/>
        </authorList>
    </citation>
    <scope>NUCLEOTIDE SEQUENCE</scope>
    <source>
        <strain evidence="10">JCM 14371</strain>
    </source>
</reference>
<keyword evidence="4 8" id="KW-0028">Amino-acid biosynthesis</keyword>
<keyword evidence="6 8" id="KW-0368">Histidine biosynthesis</keyword>
<dbReference type="SUPFAM" id="SSF89550">
    <property type="entry name" value="PHP domain-like"/>
    <property type="match status" value="1"/>
</dbReference>
<sequence>MTSPADVPSVPSTSLSGLYDSHMHTPLCGHAEGHPREYAQAALDAGLSGITFTDHIPMPAWYDAPWRMRLDQLDEYVGMVREAQAEFAGRLEVGLGLEADFHPGTERFVEEVLALHDWDYVIGSVHYLGAWGFDNPEFVDEYDRRDLGQLYRHYYALVEGAARCGLFDALGHLDLPKKFGHRDPDSAAALRVLDTVAALGLSLDYNTAGERKPVGEAYPAPDLLAAAAARGIGFVLGSDAHRPSEVGASFGAAAERVRAAGGRIVRYSGRVRHG</sequence>
<dbReference type="InterPro" id="IPR004013">
    <property type="entry name" value="PHP_dom"/>
</dbReference>
<comment type="similarity">
    <text evidence="2 8">Belongs to the PHP hydrolase family. HisK subfamily.</text>
</comment>
<evidence type="ECO:0000259" key="9">
    <source>
        <dbReference type="Pfam" id="PF02811"/>
    </source>
</evidence>
<evidence type="ECO:0000256" key="3">
    <source>
        <dbReference type="ARBA" id="ARBA00013085"/>
    </source>
</evidence>